<evidence type="ECO:0000313" key="9">
    <source>
        <dbReference type="EMBL" id="TWH64093.1"/>
    </source>
</evidence>
<dbReference type="CDD" id="cd16017">
    <property type="entry name" value="LptA"/>
    <property type="match status" value="1"/>
</dbReference>
<dbReference type="Pfam" id="PF00884">
    <property type="entry name" value="Sulfatase"/>
    <property type="match status" value="1"/>
</dbReference>
<evidence type="ECO:0000313" key="10">
    <source>
        <dbReference type="Proteomes" id="UP000319627"/>
    </source>
</evidence>
<dbReference type="InterPro" id="IPR000917">
    <property type="entry name" value="Sulfatase_N"/>
</dbReference>
<feature type="transmembrane region" description="Helical" evidence="7">
    <location>
        <begin position="21"/>
        <end position="39"/>
    </location>
</feature>
<keyword evidence="3 9" id="KW-0808">Transferase</keyword>
<keyword evidence="2" id="KW-1003">Cell membrane</keyword>
<organism evidence="9 10">
    <name type="scientific">Azomonas agilis</name>
    <dbReference type="NCBI Taxonomy" id="116849"/>
    <lineage>
        <taxon>Bacteria</taxon>
        <taxon>Pseudomonadati</taxon>
        <taxon>Pseudomonadota</taxon>
        <taxon>Gammaproteobacteria</taxon>
        <taxon>Pseudomonadales</taxon>
        <taxon>Pseudomonadaceae</taxon>
        <taxon>Azomonas</taxon>
    </lineage>
</organism>
<dbReference type="AlphaFoldDB" id="A0A562I0C3"/>
<dbReference type="GO" id="GO:0016776">
    <property type="term" value="F:phosphotransferase activity, phosphate group as acceptor"/>
    <property type="evidence" value="ECO:0007669"/>
    <property type="project" value="TreeGrafter"/>
</dbReference>
<dbReference type="PANTHER" id="PTHR30443">
    <property type="entry name" value="INNER MEMBRANE PROTEIN"/>
    <property type="match status" value="1"/>
</dbReference>
<gene>
    <name evidence="9" type="ORF">LX59_02768</name>
</gene>
<keyword evidence="5 7" id="KW-1133">Transmembrane helix</keyword>
<evidence type="ECO:0000256" key="5">
    <source>
        <dbReference type="ARBA" id="ARBA00022989"/>
    </source>
</evidence>
<keyword evidence="4 7" id="KW-0812">Transmembrane</keyword>
<dbReference type="EMBL" id="VLKG01000013">
    <property type="protein sequence ID" value="TWH64093.1"/>
    <property type="molecule type" value="Genomic_DNA"/>
</dbReference>
<accession>A0A562I0C3</accession>
<evidence type="ECO:0000256" key="2">
    <source>
        <dbReference type="ARBA" id="ARBA00022475"/>
    </source>
</evidence>
<reference evidence="9 10" key="1">
    <citation type="submission" date="2019-07" db="EMBL/GenBank/DDBJ databases">
        <title>Genomic Encyclopedia of Type Strains, Phase I: the one thousand microbial genomes (KMG-I) project.</title>
        <authorList>
            <person name="Kyrpides N."/>
        </authorList>
    </citation>
    <scope>NUCLEOTIDE SEQUENCE [LARGE SCALE GENOMIC DNA]</scope>
    <source>
        <strain evidence="9 10">DSM 375</strain>
    </source>
</reference>
<feature type="transmembrane region" description="Helical" evidence="7">
    <location>
        <begin position="155"/>
        <end position="173"/>
    </location>
</feature>
<evidence type="ECO:0000256" key="6">
    <source>
        <dbReference type="ARBA" id="ARBA00023136"/>
    </source>
</evidence>
<dbReference type="PANTHER" id="PTHR30443:SF2">
    <property type="entry name" value="PHOSPHOETHANOLAMINE TRANSFERASE EPTC"/>
    <property type="match status" value="1"/>
</dbReference>
<feature type="transmembrane region" description="Helical" evidence="7">
    <location>
        <begin position="124"/>
        <end position="143"/>
    </location>
</feature>
<dbReference type="SUPFAM" id="SSF53649">
    <property type="entry name" value="Alkaline phosphatase-like"/>
    <property type="match status" value="1"/>
</dbReference>
<evidence type="ECO:0000256" key="7">
    <source>
        <dbReference type="SAM" id="Phobius"/>
    </source>
</evidence>
<proteinExistence type="predicted"/>
<evidence type="ECO:0000256" key="3">
    <source>
        <dbReference type="ARBA" id="ARBA00022679"/>
    </source>
</evidence>
<evidence type="ECO:0000256" key="4">
    <source>
        <dbReference type="ARBA" id="ARBA00022692"/>
    </source>
</evidence>
<keyword evidence="10" id="KW-1185">Reference proteome</keyword>
<feature type="domain" description="Sulfatase N-terminal" evidence="8">
    <location>
        <begin position="241"/>
        <end position="531"/>
    </location>
</feature>
<dbReference type="Proteomes" id="UP000319627">
    <property type="component" value="Unassembled WGS sequence"/>
</dbReference>
<keyword evidence="6 7" id="KW-0472">Membrane</keyword>
<comment type="caution">
    <text evidence="9">The sequence shown here is derived from an EMBL/GenBank/DDBJ whole genome shotgun (WGS) entry which is preliminary data.</text>
</comment>
<dbReference type="InterPro" id="IPR058130">
    <property type="entry name" value="PEA_transf_C"/>
</dbReference>
<comment type="subcellular location">
    <subcellularLocation>
        <location evidence="1">Cell membrane</location>
        <topology evidence="1">Multi-pass membrane protein</topology>
    </subcellularLocation>
</comment>
<dbReference type="Gene3D" id="3.40.720.10">
    <property type="entry name" value="Alkaline Phosphatase, subunit A"/>
    <property type="match status" value="1"/>
</dbReference>
<sequence>MAISAPLFPQKPATKMDWGSLGWACLFFWYLSSFTHLLIQLTDSAGFKGFRQASLMSLLWVIPLLFFPRYTRILSGGIGLVLWATSLVGLGYFCIYGQEFSQSVIFILFESNATESAEYLDQYFAWWIPCVFLAYSLAGWLLWRRIRPIYAPNTVRIGLSLTIVLGLFVYPVASGYLKSQSPEWTIGHLMNRMEPAVPWQLLFGYTKYHQQNQAMQQLLTANAAIPPLKNLKDIQANAPSTIVLVIGESTNRERMSLYGYHRPTTPGLDALRGQLDVFDNVITPRPYTIEALEQVLTFADPLNPDLYLTTPSVVNLMKQAGYKTFWITNQQTMTKRNTMLTAFSEQADEQVYLNHNRNQNARQYDDEVLAPFADKLNDPAPRKFIVVHLLGTHMGYRYRYPQNEEYFATNSREGVPEWVDETEELAFYNQYDNAVRFNDYVVSSLIKHFAATDPNGFLVYLSDHGESVFDEPKDRIPGRNEASPTAAMYTIPFILWRSPQWQANHPQKFRHQLHRLYSSANFIHTLSDLAGLRFDEQDLSKSLVSPSFKTYPVLIGDPYKPNSLMEFTRLHLQPNQSSQLTRN</sequence>
<dbReference type="GO" id="GO:0009244">
    <property type="term" value="P:lipopolysaccharide core region biosynthetic process"/>
    <property type="evidence" value="ECO:0007669"/>
    <property type="project" value="TreeGrafter"/>
</dbReference>
<name>A0A562I0C3_9GAMM</name>
<evidence type="ECO:0000259" key="8">
    <source>
        <dbReference type="Pfam" id="PF00884"/>
    </source>
</evidence>
<feature type="transmembrane region" description="Helical" evidence="7">
    <location>
        <begin position="51"/>
        <end position="68"/>
    </location>
</feature>
<dbReference type="NCBIfam" id="NF007933">
    <property type="entry name" value="PRK10649.1"/>
    <property type="match status" value="1"/>
</dbReference>
<evidence type="ECO:0000256" key="1">
    <source>
        <dbReference type="ARBA" id="ARBA00004651"/>
    </source>
</evidence>
<dbReference type="GO" id="GO:0005886">
    <property type="term" value="C:plasma membrane"/>
    <property type="evidence" value="ECO:0007669"/>
    <property type="project" value="UniProtKB-SubCell"/>
</dbReference>
<feature type="transmembrane region" description="Helical" evidence="7">
    <location>
        <begin position="80"/>
        <end position="98"/>
    </location>
</feature>
<dbReference type="InterPro" id="IPR017850">
    <property type="entry name" value="Alkaline_phosphatase_core_sf"/>
</dbReference>
<protein>
    <submittedName>
        <fullName evidence="9">Heptose-I-phosphate ethanolaminephosphotransferase</fullName>
    </submittedName>
</protein>
<dbReference type="InterPro" id="IPR040423">
    <property type="entry name" value="PEA_transferase"/>
</dbReference>
<dbReference type="RefSeq" id="WP_425457501.1">
    <property type="nucleotide sequence ID" value="NZ_VLKG01000013.1"/>
</dbReference>